<sequence length="925" mass="106122">MAEQIPYAVAASLINRLASAAFHEFGRIHGVMHELERLKNTVESVRAVLLDAEEKQQQSHGVQNWIRRLKDDVLHPADDLLDEFSIEDMRHKRDEARKNKVTQVLHRLSPNRIAFSRKMAHEIEKIQTKFNDVVKDMSGLNLNSNVVVVEQSDIVRRETSSFVSESDIIGREDDRNKIISLLRQSHENQNVSLVAIVGIGGLGKTALAQLVYNDGEVTKSFEKRMWVCVSNNFDVKTILKNMLKSLNIKNEEIDNLSFDNLQKMLRDNLTGKRYLLLLDDVWNESLEKWDQLKTYLMCGAQGSKVVVTTRSKIVAQTMGVSVPYTLNGLTPEKSWCLLKNITYRDETKGVLNQNLEAIGKKIAEKCSGVPLAIRTLGGLLQGKSEETEWVGVLQDDFWKLCEDEETIMPVLKLSYQNLSPQLRQCFSYCSLYPKDWEIKKDELIQLWMAQGYLECSTQKQGPEDIGNQFVKIFLMKSFFQDAKIDDCGDICSFKMHDLMHDLAMQIAGNDCCYIGSETKRLAGSPIHVMLKLDFIGWLESLDASRLRTLILLHSDLPYRGCEKLSVILKFNRLRVLMHLRYLNFSQRKSHGSDKKAFTNAVYLQTLILTLCDERFSQKNVSNLINLRHLKIEVLPPPPPWPKEAKSSRFAELCVGKVLPIFRELRVGKVHKCAIFSKGYSLLSNIVEISLTDYNGLPYLPPMERLPFLKSLKIRYLPKLEYILYEEPLLCGSFFPSLEKLIIEDCLELRGWRRMGDDINDDDNTSQSHHLSFPPFSSRLSLIEITYCRILTCMPTFPNLDKKLELEIENWFVEDPNYLPSLRSITFSGADLMALPDWICKLSSLQHVKIEHCRDLSSLPEGMPCLSKLQTLEIIKCRFLFAECETQTSATLPKISHIPNIILIPVTKEDEEQEDKYVHVILLNYC</sequence>
<evidence type="ECO:0000259" key="6">
    <source>
        <dbReference type="Pfam" id="PF18052"/>
    </source>
</evidence>
<dbReference type="PANTHER" id="PTHR36766:SF40">
    <property type="entry name" value="DISEASE RESISTANCE PROTEIN RGA3"/>
    <property type="match status" value="1"/>
</dbReference>
<evidence type="ECO:0000256" key="1">
    <source>
        <dbReference type="ARBA" id="ARBA00022737"/>
    </source>
</evidence>
<evidence type="ECO:0000256" key="2">
    <source>
        <dbReference type="ARBA" id="ARBA00022741"/>
    </source>
</evidence>
<evidence type="ECO:0000256" key="3">
    <source>
        <dbReference type="ARBA" id="ARBA00022821"/>
    </source>
</evidence>
<feature type="domain" description="NB-ARC" evidence="5">
    <location>
        <begin position="172"/>
        <end position="346"/>
    </location>
</feature>
<evidence type="ECO:0000313" key="9">
    <source>
        <dbReference type="EnsemblPlants" id="KEH16927"/>
    </source>
</evidence>
<keyword evidence="4" id="KW-0067">ATP-binding</keyword>
<dbReference type="Gene3D" id="1.10.10.10">
    <property type="entry name" value="Winged helix-like DNA-binding domain superfamily/Winged helix DNA-binding domain"/>
    <property type="match status" value="1"/>
</dbReference>
<evidence type="ECO:0000259" key="7">
    <source>
        <dbReference type="Pfam" id="PF23559"/>
    </source>
</evidence>
<dbReference type="InterPro" id="IPR042197">
    <property type="entry name" value="Apaf_helical"/>
</dbReference>
<dbReference type="GO" id="GO:0005524">
    <property type="term" value="F:ATP binding"/>
    <property type="evidence" value="ECO:0007669"/>
    <property type="project" value="UniProtKB-KW"/>
</dbReference>
<name>A0A072THN4_MEDTR</name>
<dbReference type="Pfam" id="PF23559">
    <property type="entry name" value="WHD_DRP"/>
    <property type="match status" value="1"/>
</dbReference>
<dbReference type="Pfam" id="PF18052">
    <property type="entry name" value="Rx_N"/>
    <property type="match status" value="1"/>
</dbReference>
<dbReference type="Pfam" id="PF00931">
    <property type="entry name" value="NB-ARC"/>
    <property type="match status" value="1"/>
</dbReference>
<dbReference type="InterPro" id="IPR041118">
    <property type="entry name" value="Rx_N"/>
</dbReference>
<dbReference type="Gene3D" id="1.10.8.430">
    <property type="entry name" value="Helical domain of apoptotic protease-activating factors"/>
    <property type="match status" value="1"/>
</dbReference>
<keyword evidence="3" id="KW-0611">Plant defense</keyword>
<keyword evidence="2" id="KW-0547">Nucleotide-binding</keyword>
<dbReference type="EMBL" id="KL402790">
    <property type="protein sequence ID" value="KEH16927.1"/>
    <property type="molecule type" value="Genomic_DNA"/>
</dbReference>
<dbReference type="InterPro" id="IPR038005">
    <property type="entry name" value="RX-like_CC"/>
</dbReference>
<feature type="domain" description="Disease resistance protein winged helix" evidence="7">
    <location>
        <begin position="431"/>
        <end position="503"/>
    </location>
</feature>
<keyword evidence="1" id="KW-0677">Repeat</keyword>
<dbReference type="InterPro" id="IPR058922">
    <property type="entry name" value="WHD_DRP"/>
</dbReference>
<dbReference type="GO" id="GO:0051707">
    <property type="term" value="P:response to other organism"/>
    <property type="evidence" value="ECO:0007669"/>
    <property type="project" value="UniProtKB-ARBA"/>
</dbReference>
<dbReference type="AlphaFoldDB" id="A0A072THN4"/>
<evidence type="ECO:0000313" key="8">
    <source>
        <dbReference type="EMBL" id="KEH16927.1"/>
    </source>
</evidence>
<gene>
    <name evidence="8" type="ORF">MTR_0065s0100</name>
</gene>
<protein>
    <submittedName>
        <fullName evidence="8">NBS-LRR type disease resistance protein</fullName>
    </submittedName>
</protein>
<dbReference type="Gene3D" id="3.80.10.10">
    <property type="entry name" value="Ribonuclease Inhibitor"/>
    <property type="match status" value="1"/>
</dbReference>
<dbReference type="InterPro" id="IPR032675">
    <property type="entry name" value="LRR_dom_sf"/>
</dbReference>
<dbReference type="FunFam" id="3.40.50.300:FF:001091">
    <property type="entry name" value="Probable disease resistance protein At1g61300"/>
    <property type="match status" value="1"/>
</dbReference>
<dbReference type="Gene3D" id="3.40.50.300">
    <property type="entry name" value="P-loop containing nucleotide triphosphate hydrolases"/>
    <property type="match status" value="1"/>
</dbReference>
<dbReference type="GO" id="GO:0006952">
    <property type="term" value="P:defense response"/>
    <property type="evidence" value="ECO:0007669"/>
    <property type="project" value="UniProtKB-KW"/>
</dbReference>
<dbReference type="PANTHER" id="PTHR36766">
    <property type="entry name" value="PLANT BROAD-SPECTRUM MILDEW RESISTANCE PROTEIN RPW8"/>
    <property type="match status" value="1"/>
</dbReference>
<evidence type="ECO:0000259" key="5">
    <source>
        <dbReference type="Pfam" id="PF00931"/>
    </source>
</evidence>
<dbReference type="InterPro" id="IPR027417">
    <property type="entry name" value="P-loop_NTPase"/>
</dbReference>
<dbReference type="FunFam" id="1.10.10.10:FF:000322">
    <property type="entry name" value="Probable disease resistance protein At1g63360"/>
    <property type="match status" value="1"/>
</dbReference>
<dbReference type="PRINTS" id="PR00364">
    <property type="entry name" value="DISEASERSIST"/>
</dbReference>
<reference evidence="8 10" key="1">
    <citation type="journal article" date="2011" name="Nature">
        <title>The Medicago genome provides insight into the evolution of rhizobial symbioses.</title>
        <authorList>
            <person name="Young N.D."/>
            <person name="Debelle F."/>
            <person name="Oldroyd G.E."/>
            <person name="Geurts R."/>
            <person name="Cannon S.B."/>
            <person name="Udvardi M.K."/>
            <person name="Benedito V.A."/>
            <person name="Mayer K.F."/>
            <person name="Gouzy J."/>
            <person name="Schoof H."/>
            <person name="Van de Peer Y."/>
            <person name="Proost S."/>
            <person name="Cook D.R."/>
            <person name="Meyers B.C."/>
            <person name="Spannagl M."/>
            <person name="Cheung F."/>
            <person name="De Mita S."/>
            <person name="Krishnakumar V."/>
            <person name="Gundlach H."/>
            <person name="Zhou S."/>
            <person name="Mudge J."/>
            <person name="Bharti A.K."/>
            <person name="Murray J.D."/>
            <person name="Naoumkina M.A."/>
            <person name="Rosen B."/>
            <person name="Silverstein K.A."/>
            <person name="Tang H."/>
            <person name="Rombauts S."/>
            <person name="Zhao P.X."/>
            <person name="Zhou P."/>
            <person name="Barbe V."/>
            <person name="Bardou P."/>
            <person name="Bechner M."/>
            <person name="Bellec A."/>
            <person name="Berger A."/>
            <person name="Berges H."/>
            <person name="Bidwell S."/>
            <person name="Bisseling T."/>
            <person name="Choisne N."/>
            <person name="Couloux A."/>
            <person name="Denny R."/>
            <person name="Deshpande S."/>
            <person name="Dai X."/>
            <person name="Doyle J.J."/>
            <person name="Dudez A.M."/>
            <person name="Farmer A.D."/>
            <person name="Fouteau S."/>
            <person name="Franken C."/>
            <person name="Gibelin C."/>
            <person name="Gish J."/>
            <person name="Goldstein S."/>
            <person name="Gonzalez A.J."/>
            <person name="Green P.J."/>
            <person name="Hallab A."/>
            <person name="Hartog M."/>
            <person name="Hua A."/>
            <person name="Humphray S.J."/>
            <person name="Jeong D.H."/>
            <person name="Jing Y."/>
            <person name="Jocker A."/>
            <person name="Kenton S.M."/>
            <person name="Kim D.J."/>
            <person name="Klee K."/>
            <person name="Lai H."/>
            <person name="Lang C."/>
            <person name="Lin S."/>
            <person name="Macmil S.L."/>
            <person name="Magdelenat G."/>
            <person name="Matthews L."/>
            <person name="McCorrison J."/>
            <person name="Monaghan E.L."/>
            <person name="Mun J.H."/>
            <person name="Najar F.Z."/>
            <person name="Nicholson C."/>
            <person name="Noirot C."/>
            <person name="O'Bleness M."/>
            <person name="Paule C.R."/>
            <person name="Poulain J."/>
            <person name="Prion F."/>
            <person name="Qin B."/>
            <person name="Qu C."/>
            <person name="Retzel E.F."/>
            <person name="Riddle C."/>
            <person name="Sallet E."/>
            <person name="Samain S."/>
            <person name="Samson N."/>
            <person name="Sanders I."/>
            <person name="Saurat O."/>
            <person name="Scarpelli C."/>
            <person name="Schiex T."/>
            <person name="Segurens B."/>
            <person name="Severin A.J."/>
            <person name="Sherrier D.J."/>
            <person name="Shi R."/>
            <person name="Sims S."/>
            <person name="Singer S.R."/>
            <person name="Sinharoy S."/>
            <person name="Sterck L."/>
            <person name="Viollet A."/>
            <person name="Wang B.B."/>
            <person name="Wang K."/>
            <person name="Wang M."/>
            <person name="Wang X."/>
            <person name="Warfsmann J."/>
            <person name="Weissenbach J."/>
            <person name="White D.D."/>
            <person name="White J.D."/>
            <person name="Wiley G.B."/>
            <person name="Wincker P."/>
            <person name="Xing Y."/>
            <person name="Yang L."/>
            <person name="Yao Z."/>
            <person name="Ying F."/>
            <person name="Zhai J."/>
            <person name="Zhou L."/>
            <person name="Zuber A."/>
            <person name="Denarie J."/>
            <person name="Dixon R.A."/>
            <person name="May G.D."/>
            <person name="Schwartz D.C."/>
            <person name="Rogers J."/>
            <person name="Quetier F."/>
            <person name="Town C.D."/>
            <person name="Roe B.A."/>
        </authorList>
    </citation>
    <scope>NUCLEOTIDE SEQUENCE [LARGE SCALE GENOMIC DNA]</scope>
    <source>
        <strain evidence="8">A17</strain>
        <strain evidence="9 10">cv. Jemalong A17</strain>
    </source>
</reference>
<evidence type="ECO:0000313" key="10">
    <source>
        <dbReference type="Proteomes" id="UP000002051"/>
    </source>
</evidence>
<reference evidence="8 10" key="2">
    <citation type="journal article" date="2014" name="BMC Genomics">
        <title>An improved genome release (version Mt4.0) for the model legume Medicago truncatula.</title>
        <authorList>
            <person name="Tang H."/>
            <person name="Krishnakumar V."/>
            <person name="Bidwell S."/>
            <person name="Rosen B."/>
            <person name="Chan A."/>
            <person name="Zhou S."/>
            <person name="Gentzbittel L."/>
            <person name="Childs K.L."/>
            <person name="Yandell M."/>
            <person name="Gundlach H."/>
            <person name="Mayer K.F."/>
            <person name="Schwartz D.C."/>
            <person name="Town C.D."/>
        </authorList>
    </citation>
    <scope>GENOME REANNOTATION</scope>
    <source>
        <strain evidence="8">A17</strain>
        <strain evidence="9 10">cv. Jemalong A17</strain>
    </source>
</reference>
<dbReference type="GO" id="GO:0043531">
    <property type="term" value="F:ADP binding"/>
    <property type="evidence" value="ECO:0007669"/>
    <property type="project" value="InterPro"/>
</dbReference>
<proteinExistence type="predicted"/>
<dbReference type="InterPro" id="IPR002182">
    <property type="entry name" value="NB-ARC"/>
</dbReference>
<accession>A0A072THN4</accession>
<dbReference type="EnsemblPlants" id="KEH16927">
    <property type="protein sequence ID" value="KEH16927"/>
    <property type="gene ID" value="MTR_0065s0100"/>
</dbReference>
<organism evidence="8 10">
    <name type="scientific">Medicago truncatula</name>
    <name type="common">Barrel medic</name>
    <name type="synonym">Medicago tribuloides</name>
    <dbReference type="NCBI Taxonomy" id="3880"/>
    <lineage>
        <taxon>Eukaryota</taxon>
        <taxon>Viridiplantae</taxon>
        <taxon>Streptophyta</taxon>
        <taxon>Embryophyta</taxon>
        <taxon>Tracheophyta</taxon>
        <taxon>Spermatophyta</taxon>
        <taxon>Magnoliopsida</taxon>
        <taxon>eudicotyledons</taxon>
        <taxon>Gunneridae</taxon>
        <taxon>Pentapetalae</taxon>
        <taxon>rosids</taxon>
        <taxon>fabids</taxon>
        <taxon>Fabales</taxon>
        <taxon>Fabaceae</taxon>
        <taxon>Papilionoideae</taxon>
        <taxon>50 kb inversion clade</taxon>
        <taxon>NPAAA clade</taxon>
        <taxon>Hologalegina</taxon>
        <taxon>IRL clade</taxon>
        <taxon>Trifolieae</taxon>
        <taxon>Medicago</taxon>
    </lineage>
</organism>
<dbReference type="SUPFAM" id="SSF52058">
    <property type="entry name" value="L domain-like"/>
    <property type="match status" value="1"/>
</dbReference>
<dbReference type="HOGENOM" id="CLU_000837_8_8_1"/>
<dbReference type="Gene3D" id="1.20.5.4130">
    <property type="match status" value="1"/>
</dbReference>
<reference evidence="9" key="3">
    <citation type="submission" date="2015-06" db="UniProtKB">
        <authorList>
            <consortium name="EnsemblPlants"/>
        </authorList>
    </citation>
    <scope>IDENTIFICATION</scope>
    <source>
        <strain evidence="9">cv. Jemalong A17</strain>
    </source>
</reference>
<keyword evidence="10" id="KW-1185">Reference proteome</keyword>
<dbReference type="SUPFAM" id="SSF52540">
    <property type="entry name" value="P-loop containing nucleoside triphosphate hydrolases"/>
    <property type="match status" value="1"/>
</dbReference>
<feature type="domain" description="Disease resistance N-terminal" evidence="6">
    <location>
        <begin position="11"/>
        <end position="97"/>
    </location>
</feature>
<evidence type="ECO:0000256" key="4">
    <source>
        <dbReference type="ARBA" id="ARBA00022840"/>
    </source>
</evidence>
<dbReference type="Proteomes" id="UP000002051">
    <property type="component" value="Unassembled WGS sequence"/>
</dbReference>
<dbReference type="InterPro" id="IPR036388">
    <property type="entry name" value="WH-like_DNA-bd_sf"/>
</dbReference>
<dbReference type="CDD" id="cd14798">
    <property type="entry name" value="RX-CC_like"/>
    <property type="match status" value="1"/>
</dbReference>